<accession>A0A1B2DFA0</accession>
<evidence type="ECO:0000256" key="3">
    <source>
        <dbReference type="ARBA" id="ARBA00023125"/>
    </source>
</evidence>
<dbReference type="RefSeq" id="WP_099517731.1">
    <property type="nucleotide sequence ID" value="NZ_CP016808.1"/>
</dbReference>
<dbReference type="AlphaFoldDB" id="A0A1B2DFA0"/>
<evidence type="ECO:0000256" key="4">
    <source>
        <dbReference type="ARBA" id="ARBA00023163"/>
    </source>
</evidence>
<reference evidence="6" key="1">
    <citation type="submission" date="2016-08" db="EMBL/GenBank/DDBJ databases">
        <title>Complete Genome Seqeunce of Paenibacillus sp. BIHB 4019 from tea rhizoplane.</title>
        <authorList>
            <person name="Thakur R."/>
            <person name="Swarnkar M.K."/>
            <person name="Gulati A."/>
        </authorList>
    </citation>
    <scope>NUCLEOTIDE SEQUENCE [LARGE SCALE GENOMIC DNA]</scope>
    <source>
        <strain evidence="6">BIHB4019</strain>
    </source>
</reference>
<dbReference type="GO" id="GO:0003700">
    <property type="term" value="F:DNA-binding transcription factor activity"/>
    <property type="evidence" value="ECO:0007669"/>
    <property type="project" value="TreeGrafter"/>
</dbReference>
<proteinExistence type="predicted"/>
<dbReference type="PROSITE" id="PS50932">
    <property type="entry name" value="HTH_LACI_2"/>
    <property type="match status" value="1"/>
</dbReference>
<gene>
    <name evidence="6" type="ORF">BBD42_07925</name>
</gene>
<dbReference type="SMART" id="SM00354">
    <property type="entry name" value="HTH_LACI"/>
    <property type="match status" value="1"/>
</dbReference>
<dbReference type="Pfam" id="PF00356">
    <property type="entry name" value="LacI"/>
    <property type="match status" value="1"/>
</dbReference>
<evidence type="ECO:0000259" key="5">
    <source>
        <dbReference type="PROSITE" id="PS50932"/>
    </source>
</evidence>
<dbReference type="InterPro" id="IPR028082">
    <property type="entry name" value="Peripla_BP_I"/>
</dbReference>
<feature type="domain" description="HTH lacI-type" evidence="5">
    <location>
        <begin position="2"/>
        <end position="56"/>
    </location>
</feature>
<dbReference type="EMBL" id="CP016808">
    <property type="protein sequence ID" value="ANY66393.1"/>
    <property type="molecule type" value="Genomic_DNA"/>
</dbReference>
<protein>
    <submittedName>
        <fullName evidence="6">LacI family transcriptional regulator</fullName>
    </submittedName>
</protein>
<dbReference type="PANTHER" id="PTHR30146">
    <property type="entry name" value="LACI-RELATED TRANSCRIPTIONAL REPRESSOR"/>
    <property type="match status" value="1"/>
</dbReference>
<keyword evidence="3" id="KW-0238">DNA-binding</keyword>
<evidence type="ECO:0000313" key="6">
    <source>
        <dbReference type="EMBL" id="ANY66393.1"/>
    </source>
</evidence>
<dbReference type="CDD" id="cd01392">
    <property type="entry name" value="HTH_LacI"/>
    <property type="match status" value="1"/>
</dbReference>
<dbReference type="SUPFAM" id="SSF47413">
    <property type="entry name" value="lambda repressor-like DNA-binding domains"/>
    <property type="match status" value="1"/>
</dbReference>
<dbReference type="GO" id="GO:0000976">
    <property type="term" value="F:transcription cis-regulatory region binding"/>
    <property type="evidence" value="ECO:0007669"/>
    <property type="project" value="TreeGrafter"/>
</dbReference>
<dbReference type="InterPro" id="IPR000843">
    <property type="entry name" value="HTH_LacI"/>
</dbReference>
<evidence type="ECO:0000256" key="2">
    <source>
        <dbReference type="ARBA" id="ARBA00023015"/>
    </source>
</evidence>
<dbReference type="Gene3D" id="3.40.50.2300">
    <property type="match status" value="2"/>
</dbReference>
<dbReference type="PROSITE" id="PS00356">
    <property type="entry name" value="HTH_LACI_1"/>
    <property type="match status" value="1"/>
</dbReference>
<name>A0A1B2DFA0_9BACL</name>
<keyword evidence="1" id="KW-0678">Repressor</keyword>
<keyword evidence="4" id="KW-0804">Transcription</keyword>
<dbReference type="InterPro" id="IPR046335">
    <property type="entry name" value="LacI/GalR-like_sensor"/>
</dbReference>
<dbReference type="Pfam" id="PF13377">
    <property type="entry name" value="Peripla_BP_3"/>
    <property type="match status" value="1"/>
</dbReference>
<organism evidence="6">
    <name type="scientific">Paenibacillus sp. BIHB 4019</name>
    <dbReference type="NCBI Taxonomy" id="1870819"/>
    <lineage>
        <taxon>Bacteria</taxon>
        <taxon>Bacillati</taxon>
        <taxon>Bacillota</taxon>
        <taxon>Bacilli</taxon>
        <taxon>Bacillales</taxon>
        <taxon>Paenibacillaceae</taxon>
        <taxon>Paenibacillus</taxon>
    </lineage>
</organism>
<dbReference type="PANTHER" id="PTHR30146:SF148">
    <property type="entry name" value="HTH-TYPE TRANSCRIPTIONAL REPRESSOR PURR-RELATED"/>
    <property type="match status" value="1"/>
</dbReference>
<sequence length="328" mass="36187">MVSIKDIAKKAGVSISTVSYALNGSPKVTAETCAKILAIAKELNYVPNAAARTLKTRETKIIGVYLTDFSGAFYGDLLQGVNEMLHRKGYDTIVCSGKRSHRMLPERMIDGAIVLDATFDSTELLRYAELGHKVVVLDRELNHPNINQVLLDNKAGATLAMEHLLDRGFRKIYAIMGPEESYDAGQRLQAVKQAVERCDDLTFEAIEGSFRKESGEEAAKKILAEYTEPAAVFCLNDEMAIGVHNYVSQTDYVVGEHIHIIGFDNVELASYMQPKLATIDYSKHKWGALASEQLLKIIAGEPVENERIYVTLVEGDSVGTNKEASAQR</sequence>
<dbReference type="Gene3D" id="1.10.260.40">
    <property type="entry name" value="lambda repressor-like DNA-binding domains"/>
    <property type="match status" value="1"/>
</dbReference>
<dbReference type="InterPro" id="IPR010982">
    <property type="entry name" value="Lambda_DNA-bd_dom_sf"/>
</dbReference>
<dbReference type="SUPFAM" id="SSF53822">
    <property type="entry name" value="Periplasmic binding protein-like I"/>
    <property type="match status" value="1"/>
</dbReference>
<dbReference type="CDD" id="cd06267">
    <property type="entry name" value="PBP1_LacI_sugar_binding-like"/>
    <property type="match status" value="1"/>
</dbReference>
<keyword evidence="2" id="KW-0805">Transcription regulation</keyword>
<evidence type="ECO:0000256" key="1">
    <source>
        <dbReference type="ARBA" id="ARBA00022491"/>
    </source>
</evidence>